<evidence type="ECO:0000256" key="2">
    <source>
        <dbReference type="ARBA" id="ARBA00023012"/>
    </source>
</evidence>
<protein>
    <submittedName>
        <fullName evidence="5">ATP-binding protein</fullName>
    </submittedName>
</protein>
<accession>A0ABT4D694</accession>
<dbReference type="SMART" id="SM00387">
    <property type="entry name" value="HATPase_c"/>
    <property type="match status" value="1"/>
</dbReference>
<feature type="transmembrane region" description="Helical" evidence="3">
    <location>
        <begin position="6"/>
        <end position="27"/>
    </location>
</feature>
<feature type="transmembrane region" description="Helical" evidence="3">
    <location>
        <begin position="128"/>
        <end position="145"/>
    </location>
</feature>
<keyword evidence="5" id="KW-0067">ATP-binding</keyword>
<evidence type="ECO:0000256" key="1">
    <source>
        <dbReference type="ARBA" id="ARBA00022777"/>
    </source>
</evidence>
<dbReference type="PANTHER" id="PTHR40448:SF1">
    <property type="entry name" value="TWO-COMPONENT SENSOR HISTIDINE KINASE"/>
    <property type="match status" value="1"/>
</dbReference>
<gene>
    <name evidence="5" type="ORF">OW729_04250</name>
</gene>
<feature type="domain" description="Histidine kinase" evidence="4">
    <location>
        <begin position="310"/>
        <end position="441"/>
    </location>
</feature>
<dbReference type="PANTHER" id="PTHR40448">
    <property type="entry name" value="TWO-COMPONENT SENSOR HISTIDINE KINASE"/>
    <property type="match status" value="1"/>
</dbReference>
<keyword evidence="6" id="KW-1185">Reference proteome</keyword>
<evidence type="ECO:0000256" key="3">
    <source>
        <dbReference type="SAM" id="Phobius"/>
    </source>
</evidence>
<dbReference type="InterPro" id="IPR039506">
    <property type="entry name" value="SPOB_a"/>
</dbReference>
<keyword evidence="2" id="KW-0902">Two-component regulatory system</keyword>
<comment type="caution">
    <text evidence="5">The sequence shown here is derived from an EMBL/GenBank/DDBJ whole genome shotgun (WGS) entry which is preliminary data.</text>
</comment>
<feature type="transmembrane region" description="Helical" evidence="3">
    <location>
        <begin position="64"/>
        <end position="83"/>
    </location>
</feature>
<keyword evidence="3" id="KW-0472">Membrane</keyword>
<proteinExistence type="predicted"/>
<feature type="transmembrane region" description="Helical" evidence="3">
    <location>
        <begin position="191"/>
        <end position="213"/>
    </location>
</feature>
<dbReference type="InterPro" id="IPR036890">
    <property type="entry name" value="HATPase_C_sf"/>
</dbReference>
<dbReference type="PROSITE" id="PS50109">
    <property type="entry name" value="HIS_KIN"/>
    <property type="match status" value="1"/>
</dbReference>
<keyword evidence="5" id="KW-0547">Nucleotide-binding</keyword>
<feature type="transmembrane region" description="Helical" evidence="3">
    <location>
        <begin position="39"/>
        <end position="58"/>
    </location>
</feature>
<keyword evidence="3" id="KW-1133">Transmembrane helix</keyword>
<dbReference type="GO" id="GO:0005524">
    <property type="term" value="F:ATP binding"/>
    <property type="evidence" value="ECO:0007669"/>
    <property type="project" value="UniProtKB-KW"/>
</dbReference>
<dbReference type="InterPro" id="IPR005467">
    <property type="entry name" value="His_kinase_dom"/>
</dbReference>
<keyword evidence="3" id="KW-0812">Transmembrane</keyword>
<dbReference type="Pfam" id="PF14689">
    <property type="entry name" value="SPOB_a"/>
    <property type="match status" value="1"/>
</dbReference>
<feature type="transmembrane region" description="Helical" evidence="3">
    <location>
        <begin position="88"/>
        <end position="108"/>
    </location>
</feature>
<name>A0ABT4D694_9CLOT</name>
<dbReference type="Gene3D" id="3.30.565.10">
    <property type="entry name" value="Histidine kinase-like ATPase, C-terminal domain"/>
    <property type="match status" value="1"/>
</dbReference>
<sequence>MIERFASKIFVSFLEAIPILLMYLKIVQKEYYLKKHKGRMLLFVIMHAVFASWAFISFPKGEHTIAIIGSLIIVLSILTSTLLKHSVIAVLISIIYILSIELVCISIFSMCVGENSILLLNNIKADIIFSIVLNFVRLVVLAIIYKVNISFIKLNSRDEEDTITSYWILGIAIMLVYISSMNIIISNKVNIVLYQVILIFMFMFFVIIGIVDYKKRIDLNKIRNKFELKKEYANNLESIIDIIRREKHDFANHINTIYAMCVLNKPNTLEHIKEYLQRTTNNLESSYKFFDTGNNYIDGLIAMKSNYALENDIYLDVEFDESLEVVRVEDNDLVGIISNILDNAFQAFNQGNHEGKKIVSTYGYVEDNKYYLCIANNGPMIPNESAKKIFEKGFSTKKNQKKDHGFGLYIVRNLVRKNGGNISLISSSKETEFLIEFQLKEEYYRKTLNENLK</sequence>
<evidence type="ECO:0000313" key="5">
    <source>
        <dbReference type="EMBL" id="MCY6957815.1"/>
    </source>
</evidence>
<dbReference type="Proteomes" id="UP001144612">
    <property type="component" value="Unassembled WGS sequence"/>
</dbReference>
<feature type="transmembrane region" description="Helical" evidence="3">
    <location>
        <begin position="166"/>
        <end position="185"/>
    </location>
</feature>
<dbReference type="Gene3D" id="1.10.287.130">
    <property type="match status" value="1"/>
</dbReference>
<organism evidence="5 6">
    <name type="scientific">Clostridium brassicae</name>
    <dbReference type="NCBI Taxonomy" id="2999072"/>
    <lineage>
        <taxon>Bacteria</taxon>
        <taxon>Bacillati</taxon>
        <taxon>Bacillota</taxon>
        <taxon>Clostridia</taxon>
        <taxon>Eubacteriales</taxon>
        <taxon>Clostridiaceae</taxon>
        <taxon>Clostridium</taxon>
    </lineage>
</organism>
<dbReference type="InterPro" id="IPR003594">
    <property type="entry name" value="HATPase_dom"/>
</dbReference>
<keyword evidence="1" id="KW-0808">Transferase</keyword>
<dbReference type="EMBL" id="JAPQFJ010000003">
    <property type="protein sequence ID" value="MCY6957815.1"/>
    <property type="molecule type" value="Genomic_DNA"/>
</dbReference>
<dbReference type="SUPFAM" id="SSF55874">
    <property type="entry name" value="ATPase domain of HSP90 chaperone/DNA topoisomerase II/histidine kinase"/>
    <property type="match status" value="1"/>
</dbReference>
<dbReference type="Pfam" id="PF02518">
    <property type="entry name" value="HATPase_c"/>
    <property type="match status" value="1"/>
</dbReference>
<evidence type="ECO:0000259" key="4">
    <source>
        <dbReference type="PROSITE" id="PS50109"/>
    </source>
</evidence>
<keyword evidence="1" id="KW-0418">Kinase</keyword>
<reference evidence="5" key="1">
    <citation type="submission" date="2022-12" db="EMBL/GenBank/DDBJ databases">
        <title>Clostridium sp. nov., isolated from industrial wastewater.</title>
        <authorList>
            <person name="Jiayan W."/>
        </authorList>
    </citation>
    <scope>NUCLEOTIDE SEQUENCE</scope>
    <source>
        <strain evidence="5">ZC22-4</strain>
    </source>
</reference>
<evidence type="ECO:0000313" key="6">
    <source>
        <dbReference type="Proteomes" id="UP001144612"/>
    </source>
</evidence>